<dbReference type="VEuPathDB" id="TriTrypDB:C3747_40g57"/>
<feature type="region of interest" description="Disordered" evidence="1">
    <location>
        <begin position="171"/>
        <end position="250"/>
    </location>
</feature>
<sequence>MLEEAVLDGKAVQLWELPARLHANESLLREFFARHFDRTPAAHIKKVVFNKNSGGNAEGRSGTSPRVGGEATVEFFESGAVHLVLSRIIQHELVERDESHHMELRRGFIYLGQDRMLVEGVVHLVQSPPVGSKAAHGSNAPAVPRNDARPPCAKGAAAAAAAAAATAATTTHTAAGTNGDEKSNSNIMPGGNRGMICGQEEDEDEEEEEDEDEESEIDDDDDDSDPDGSERAEGERRLMSRGSEANQQTPLAARTDAVVLCMTFVCLFDRHQHEGGAGGRSHNGDANGFGITPHVVFQLLRGICLARKIVMFNRRDPRESGGGMKQRMARALVEVSGEEDAKKVVDALHGTALELAYSGPNEDEVEYRCRIYARYNEDGRTYRQLTVPLNTKTALSVTPQNIAMMGPLLQRQRYDREMPGNSDTAREAPLSEPGAMQNRQQNQQPNYNREQDGIAVRNKENNGGGQGRRRRRRERSGGEGMQQRSNDTENVTKRCRLSTECQDFHPHGNNGEERKGERQCATNTLEDATRPAGTTEKSNFDYNKQQWQQWQQQKQQKLEINKETQQYDNPQKPLYANVGVAAAQQPDVKKPLPPGWRTIYSTEYERYYYVHRDPVTGVEVSSWELTRIP</sequence>
<feature type="compositionally biased region" description="Basic and acidic residues" evidence="1">
    <location>
        <begin position="449"/>
        <end position="460"/>
    </location>
</feature>
<accession>A0A2V2X1S6</accession>
<dbReference type="EMBL" id="PRFC01000040">
    <property type="protein sequence ID" value="PWV13929.1"/>
    <property type="molecule type" value="Genomic_DNA"/>
</dbReference>
<reference evidence="2 3" key="1">
    <citation type="journal article" date="2018" name="Microb. Genom.">
        <title>Expanding an expanded genome: long-read sequencing of Trypanosoma cruzi.</title>
        <authorList>
            <person name="Berna L."/>
            <person name="Rodriguez M."/>
            <person name="Chiribao M.L."/>
            <person name="Parodi-Talice A."/>
            <person name="Pita S."/>
            <person name="Rijo G."/>
            <person name="Alvarez-Valin F."/>
            <person name="Robello C."/>
        </authorList>
    </citation>
    <scope>NUCLEOTIDE SEQUENCE [LARGE SCALE GENOMIC DNA]</scope>
    <source>
        <strain evidence="2 3">TCC</strain>
    </source>
</reference>
<proteinExistence type="predicted"/>
<dbReference type="VEuPathDB" id="TriTrypDB:TcBrA4_0016120"/>
<evidence type="ECO:0000313" key="3">
    <source>
        <dbReference type="Proteomes" id="UP000246078"/>
    </source>
</evidence>
<dbReference type="VEuPathDB" id="TriTrypDB:TCSYLVIO_004899"/>
<gene>
    <name evidence="2" type="ORF">C3747_40g57</name>
</gene>
<dbReference type="VEuPathDB" id="TriTrypDB:TcCLB.509647.170"/>
<dbReference type="VEuPathDB" id="TriTrypDB:BCY84_10883"/>
<feature type="compositionally biased region" description="Basic and acidic residues" evidence="1">
    <location>
        <begin position="228"/>
        <end position="238"/>
    </location>
</feature>
<evidence type="ECO:0000313" key="2">
    <source>
        <dbReference type="EMBL" id="PWV13929.1"/>
    </source>
</evidence>
<dbReference type="VEuPathDB" id="TriTrypDB:C4B63_48g25"/>
<feature type="region of interest" description="Disordered" evidence="1">
    <location>
        <begin position="129"/>
        <end position="154"/>
    </location>
</feature>
<feature type="region of interest" description="Disordered" evidence="1">
    <location>
        <begin position="417"/>
        <end position="538"/>
    </location>
</feature>
<dbReference type="VEuPathDB" id="TriTrypDB:TcG_05258"/>
<organism evidence="2 3">
    <name type="scientific">Trypanosoma cruzi</name>
    <dbReference type="NCBI Taxonomy" id="5693"/>
    <lineage>
        <taxon>Eukaryota</taxon>
        <taxon>Discoba</taxon>
        <taxon>Euglenozoa</taxon>
        <taxon>Kinetoplastea</taxon>
        <taxon>Metakinetoplastina</taxon>
        <taxon>Trypanosomatida</taxon>
        <taxon>Trypanosomatidae</taxon>
        <taxon>Trypanosoma</taxon>
        <taxon>Schizotrypanum</taxon>
    </lineage>
</organism>
<evidence type="ECO:0000256" key="1">
    <source>
        <dbReference type="SAM" id="MobiDB-lite"/>
    </source>
</evidence>
<comment type="caution">
    <text evidence="2">The sequence shown here is derived from an EMBL/GenBank/DDBJ whole genome shotgun (WGS) entry which is preliminary data.</text>
</comment>
<dbReference type="VEuPathDB" id="TriTrypDB:TCDM_04906"/>
<dbReference type="VEuPathDB" id="TriTrypDB:ECC02_001948"/>
<feature type="compositionally biased region" description="Low complexity" evidence="1">
    <location>
        <begin position="437"/>
        <end position="448"/>
    </location>
</feature>
<feature type="compositionally biased region" description="Acidic residues" evidence="1">
    <location>
        <begin position="199"/>
        <end position="227"/>
    </location>
</feature>
<dbReference type="AlphaFoldDB" id="A0A2V2X1S6"/>
<name>A0A2V2X1S6_TRYCR</name>
<feature type="compositionally biased region" description="Basic and acidic residues" evidence="1">
    <location>
        <begin position="502"/>
        <end position="518"/>
    </location>
</feature>
<dbReference type="VEuPathDB" id="TriTrypDB:Tc_MARK_3644"/>
<protein>
    <submittedName>
        <fullName evidence="2">Uncharacterized protein</fullName>
    </submittedName>
</protein>
<dbReference type="VEuPathDB" id="TriTrypDB:TcCL_NonESM06248"/>
<dbReference type="Proteomes" id="UP000246078">
    <property type="component" value="Unassembled WGS sequence"/>
</dbReference>